<dbReference type="Gene3D" id="1.10.10.1320">
    <property type="entry name" value="Anti-sigma factor, zinc-finger domain"/>
    <property type="match status" value="1"/>
</dbReference>
<comment type="caution">
    <text evidence="5">The sequence shown here is derived from an EMBL/GenBank/DDBJ whole genome shotgun (WGS) entry which is preliminary data.</text>
</comment>
<keyword evidence="3" id="KW-0472">Membrane</keyword>
<keyword evidence="6" id="KW-1185">Reference proteome</keyword>
<evidence type="ECO:0000256" key="2">
    <source>
        <dbReference type="ARBA" id="ARBA00023163"/>
    </source>
</evidence>
<dbReference type="InterPro" id="IPR041916">
    <property type="entry name" value="Anti_sigma_zinc_sf"/>
</dbReference>
<sequence>MSRQQPHQDVAAYALGILEPADAHRFEEHLAGCVGCALGLSDFTAVATALSELAGPGRIDARPGPQLLERLTGAVVVQRRRDRRRRFRLVAVAAALIVALPVAVMTVRGTEEPAAPRVVASDPVSGVTASVALEDRDWGTTVAMRLTGLAGPRTCRLIAIGKDGVEHPVLSWWVPKGGYGVREESGQQGPLDLEASTGLHTAEIGRWEVRSDSGERLLSIGG</sequence>
<organism evidence="5 6">
    <name type="scientific">Streptomyces xantholiticus</name>
    <dbReference type="NCBI Taxonomy" id="68285"/>
    <lineage>
        <taxon>Bacteria</taxon>
        <taxon>Bacillati</taxon>
        <taxon>Actinomycetota</taxon>
        <taxon>Actinomycetes</taxon>
        <taxon>Kitasatosporales</taxon>
        <taxon>Streptomycetaceae</taxon>
        <taxon>Streptomyces</taxon>
    </lineage>
</organism>
<dbReference type="RefSeq" id="WP_351978936.1">
    <property type="nucleotide sequence ID" value="NZ_JBEPBX010000048.1"/>
</dbReference>
<keyword evidence="3" id="KW-1133">Transmembrane helix</keyword>
<accession>A0ABV1V4I7</accession>
<feature type="transmembrane region" description="Helical" evidence="3">
    <location>
        <begin position="89"/>
        <end position="107"/>
    </location>
</feature>
<feature type="domain" description="Putative zinc-finger" evidence="4">
    <location>
        <begin position="10"/>
        <end position="37"/>
    </location>
</feature>
<evidence type="ECO:0000259" key="4">
    <source>
        <dbReference type="Pfam" id="PF13490"/>
    </source>
</evidence>
<name>A0ABV1V4I7_9ACTN</name>
<evidence type="ECO:0000256" key="1">
    <source>
        <dbReference type="ARBA" id="ARBA00023015"/>
    </source>
</evidence>
<keyword evidence="1" id="KW-0805">Transcription regulation</keyword>
<proteinExistence type="predicted"/>
<gene>
    <name evidence="5" type="ORF">ABT276_32565</name>
</gene>
<dbReference type="EMBL" id="JBEPBX010000048">
    <property type="protein sequence ID" value="MER6617963.1"/>
    <property type="molecule type" value="Genomic_DNA"/>
</dbReference>
<evidence type="ECO:0000313" key="5">
    <source>
        <dbReference type="EMBL" id="MER6617963.1"/>
    </source>
</evidence>
<keyword evidence="3" id="KW-0812">Transmembrane</keyword>
<reference evidence="5 6" key="1">
    <citation type="submission" date="2024-06" db="EMBL/GenBank/DDBJ databases">
        <title>The Natural Products Discovery Center: Release of the First 8490 Sequenced Strains for Exploring Actinobacteria Biosynthetic Diversity.</title>
        <authorList>
            <person name="Kalkreuter E."/>
            <person name="Kautsar S.A."/>
            <person name="Yang D."/>
            <person name="Bader C.D."/>
            <person name="Teijaro C.N."/>
            <person name="Fluegel L."/>
            <person name="Davis C.M."/>
            <person name="Simpson J.R."/>
            <person name="Lauterbach L."/>
            <person name="Steele A.D."/>
            <person name="Gui C."/>
            <person name="Meng S."/>
            <person name="Li G."/>
            <person name="Viehrig K."/>
            <person name="Ye F."/>
            <person name="Su P."/>
            <person name="Kiefer A.F."/>
            <person name="Nichols A."/>
            <person name="Cepeda A.J."/>
            <person name="Yan W."/>
            <person name="Fan B."/>
            <person name="Jiang Y."/>
            <person name="Adhikari A."/>
            <person name="Zheng C.-J."/>
            <person name="Schuster L."/>
            <person name="Cowan T.M."/>
            <person name="Smanski M.J."/>
            <person name="Chevrette M.G."/>
            <person name="De Carvalho L.P.S."/>
            <person name="Shen B."/>
        </authorList>
    </citation>
    <scope>NUCLEOTIDE SEQUENCE [LARGE SCALE GENOMIC DNA]</scope>
    <source>
        <strain evidence="5 6">NPDC000837</strain>
    </source>
</reference>
<dbReference type="Pfam" id="PF13490">
    <property type="entry name" value="zf-HC2"/>
    <property type="match status" value="1"/>
</dbReference>
<keyword evidence="2" id="KW-0804">Transcription</keyword>
<evidence type="ECO:0000313" key="6">
    <source>
        <dbReference type="Proteomes" id="UP001445472"/>
    </source>
</evidence>
<evidence type="ECO:0000256" key="3">
    <source>
        <dbReference type="SAM" id="Phobius"/>
    </source>
</evidence>
<protein>
    <submittedName>
        <fullName evidence="5">Zf-HC2 domain-containing protein</fullName>
    </submittedName>
</protein>
<dbReference type="InterPro" id="IPR027383">
    <property type="entry name" value="Znf_put"/>
</dbReference>
<dbReference type="Proteomes" id="UP001445472">
    <property type="component" value="Unassembled WGS sequence"/>
</dbReference>